<evidence type="ECO:0000256" key="4">
    <source>
        <dbReference type="ARBA" id="ARBA00022670"/>
    </source>
</evidence>
<dbReference type="InterPro" id="IPR002933">
    <property type="entry name" value="Peptidase_M20"/>
</dbReference>
<dbReference type="NCBIfam" id="TIGR01882">
    <property type="entry name" value="peptidase-T"/>
    <property type="match status" value="1"/>
</dbReference>
<dbReference type="PANTHER" id="PTHR42994:SF1">
    <property type="entry name" value="PEPTIDASE T"/>
    <property type="match status" value="1"/>
</dbReference>
<evidence type="ECO:0000313" key="14">
    <source>
        <dbReference type="Proteomes" id="UP000824231"/>
    </source>
</evidence>
<dbReference type="GO" id="GO:0008270">
    <property type="term" value="F:zinc ion binding"/>
    <property type="evidence" value="ECO:0007669"/>
    <property type="project" value="InterPro"/>
</dbReference>
<keyword evidence="3 13" id="KW-0031">Aminopeptidase</keyword>
<feature type="binding site" evidence="11">
    <location>
        <position position="84"/>
    </location>
    <ligand>
        <name>Zn(2+)</name>
        <dbReference type="ChEBI" id="CHEBI:29105"/>
        <label>1</label>
    </ligand>
</feature>
<evidence type="ECO:0000256" key="1">
    <source>
        <dbReference type="ARBA" id="ARBA00000870"/>
    </source>
</evidence>
<dbReference type="InterPro" id="IPR001261">
    <property type="entry name" value="ArgE/DapE_CS"/>
</dbReference>
<dbReference type="Gene3D" id="3.40.630.10">
    <property type="entry name" value="Zn peptidases"/>
    <property type="match status" value="1"/>
</dbReference>
<dbReference type="CDD" id="cd03892">
    <property type="entry name" value="M20_peptT"/>
    <property type="match status" value="1"/>
</dbReference>
<dbReference type="Pfam" id="PF07687">
    <property type="entry name" value="M20_dimer"/>
    <property type="match status" value="1"/>
</dbReference>
<comment type="similarity">
    <text evidence="2">Belongs to the peptidase M20B family.</text>
</comment>
<evidence type="ECO:0000256" key="7">
    <source>
        <dbReference type="ARBA" id="ARBA00022833"/>
    </source>
</evidence>
<evidence type="ECO:0000256" key="8">
    <source>
        <dbReference type="ARBA" id="ARBA00023049"/>
    </source>
</evidence>
<dbReference type="GO" id="GO:0045148">
    <property type="term" value="F:tripeptide aminopeptidase activity"/>
    <property type="evidence" value="ECO:0007669"/>
    <property type="project" value="UniProtKB-UniRule"/>
</dbReference>
<dbReference type="InterPro" id="IPR010161">
    <property type="entry name" value="Peptidase_M20B"/>
</dbReference>
<keyword evidence="5 11" id="KW-0479">Metal-binding</keyword>
<proteinExistence type="inferred from homology"/>
<name>A0A9D1VII5_9LACO</name>
<feature type="binding site" evidence="11">
    <location>
        <position position="147"/>
    </location>
    <ligand>
        <name>Zn(2+)</name>
        <dbReference type="ChEBI" id="CHEBI:29105"/>
        <label>1</label>
    </ligand>
</feature>
<dbReference type="InterPro" id="IPR036264">
    <property type="entry name" value="Bact_exopeptidase_dim_dom"/>
</dbReference>
<evidence type="ECO:0000256" key="5">
    <source>
        <dbReference type="ARBA" id="ARBA00022723"/>
    </source>
</evidence>
<dbReference type="GO" id="GO:0005829">
    <property type="term" value="C:cytosol"/>
    <property type="evidence" value="ECO:0007669"/>
    <property type="project" value="TreeGrafter"/>
</dbReference>
<dbReference type="EMBL" id="DXFH01000027">
    <property type="protein sequence ID" value="HIX36031.1"/>
    <property type="molecule type" value="Genomic_DNA"/>
</dbReference>
<dbReference type="NCBIfam" id="NF009920">
    <property type="entry name" value="PRK13381.1"/>
    <property type="match status" value="1"/>
</dbReference>
<dbReference type="Proteomes" id="UP000824231">
    <property type="component" value="Unassembled WGS sequence"/>
</dbReference>
<feature type="domain" description="Peptidase M20 dimerisation" evidence="12">
    <location>
        <begin position="213"/>
        <end position="309"/>
    </location>
</feature>
<feature type="active site" description="Proton acceptor" evidence="10">
    <location>
        <position position="181"/>
    </location>
</feature>
<comment type="catalytic activity">
    <reaction evidence="1">
        <text>Release of the N-terminal residue from a tripeptide.</text>
        <dbReference type="EC" id="3.4.11.4"/>
    </reaction>
</comment>
<dbReference type="PIRSF" id="PIRSF037215">
    <property type="entry name" value="Peptidase_M20B"/>
    <property type="match status" value="1"/>
</dbReference>
<evidence type="ECO:0000256" key="11">
    <source>
        <dbReference type="PIRSR" id="PIRSR037215-2"/>
    </source>
</evidence>
<dbReference type="Gene3D" id="3.30.70.360">
    <property type="match status" value="1"/>
</dbReference>
<feature type="binding site" evidence="11">
    <location>
        <position position="182"/>
    </location>
    <ligand>
        <name>Zn(2+)</name>
        <dbReference type="ChEBI" id="CHEBI:29105"/>
        <label>2</label>
    </ligand>
</feature>
<protein>
    <recommendedName>
        <fullName evidence="9">Peptidase T</fullName>
        <ecNumber evidence="9">3.4.11.4</ecNumber>
    </recommendedName>
</protein>
<dbReference type="PROSITE" id="PS00759">
    <property type="entry name" value="ARGE_DAPE_CPG2_2"/>
    <property type="match status" value="1"/>
</dbReference>
<dbReference type="SUPFAM" id="SSF53187">
    <property type="entry name" value="Zn-dependent exopeptidases"/>
    <property type="match status" value="1"/>
</dbReference>
<dbReference type="GO" id="GO:0006508">
    <property type="term" value="P:proteolysis"/>
    <property type="evidence" value="ECO:0007669"/>
    <property type="project" value="UniProtKB-UniRule"/>
</dbReference>
<evidence type="ECO:0000256" key="9">
    <source>
        <dbReference type="NCBIfam" id="TIGR01882"/>
    </source>
</evidence>
<dbReference type="InterPro" id="IPR011650">
    <property type="entry name" value="Peptidase_M20_dimer"/>
</dbReference>
<comment type="caution">
    <text evidence="13">The sequence shown here is derived from an EMBL/GenBank/DDBJ whole genome shotgun (WGS) entry which is preliminary data.</text>
</comment>
<dbReference type="GO" id="GO:0006518">
    <property type="term" value="P:peptide metabolic process"/>
    <property type="evidence" value="ECO:0007669"/>
    <property type="project" value="InterPro"/>
</dbReference>
<dbReference type="EC" id="3.4.11.4" evidence="9"/>
<comment type="cofactor">
    <cofactor evidence="11">
        <name>Zn(2+)</name>
        <dbReference type="ChEBI" id="CHEBI:29105"/>
    </cofactor>
    <text evidence="11">Binds 2 Zn(2+) ions per subunit.</text>
</comment>
<keyword evidence="7 11" id="KW-0862">Zinc</keyword>
<sequence>MAEEKYEHLLDRFLKYVKVETRSNENSDSLPSNLAETDFLKDLASELKGLGVSNVRFNKAGTYLMATLPSNVDHKVPAFGLITHVDTADFNAHNIKPQVVADYDGRSKIRLDEDGKYYLDPAQFPALKNYAGDTLVTTDGSTLLGADDKSGVAAVVTMLAYLLKHPDIKHGDIQVGFGTDEEIGIGAAHFDPAEFGADFAYTVDGGPLGELEYETFNAAAAYIDIDGTDSHTGTAKGVMVNAIKLGIQLQNSLPAHDTPELTEGREGFFHIYQFEGKTDYAHLAYLIRDFDRHQLEVRKQMLRDAVKDINDSLGEERVHLKLVDQYYNLKDALKDHMDVVELAKQAIEDLGIKPDIYPVRGGTDGSTISYKGLPTPNLFAGGENMHSRYEFVSLQTMEKVVDVLLHINKLNVERAK</sequence>
<dbReference type="PANTHER" id="PTHR42994">
    <property type="entry name" value="PEPTIDASE T"/>
    <property type="match status" value="1"/>
</dbReference>
<reference evidence="13" key="1">
    <citation type="journal article" date="2021" name="PeerJ">
        <title>Extensive microbial diversity within the chicken gut microbiome revealed by metagenomics and culture.</title>
        <authorList>
            <person name="Gilroy R."/>
            <person name="Ravi A."/>
            <person name="Getino M."/>
            <person name="Pursley I."/>
            <person name="Horton D.L."/>
            <person name="Alikhan N.F."/>
            <person name="Baker D."/>
            <person name="Gharbi K."/>
            <person name="Hall N."/>
            <person name="Watson M."/>
            <person name="Adriaenssens E.M."/>
            <person name="Foster-Nyarko E."/>
            <person name="Jarju S."/>
            <person name="Secka A."/>
            <person name="Antonio M."/>
            <person name="Oren A."/>
            <person name="Chaudhuri R.R."/>
            <person name="La Ragione R."/>
            <person name="Hildebrand F."/>
            <person name="Pallen M.J."/>
        </authorList>
    </citation>
    <scope>NUCLEOTIDE SEQUENCE</scope>
    <source>
        <strain evidence="13">ChiSxjej3B15-572</strain>
    </source>
</reference>
<accession>A0A9D1VII5</accession>
<evidence type="ECO:0000259" key="12">
    <source>
        <dbReference type="Pfam" id="PF07687"/>
    </source>
</evidence>
<evidence type="ECO:0000256" key="3">
    <source>
        <dbReference type="ARBA" id="ARBA00022438"/>
    </source>
</evidence>
<dbReference type="Pfam" id="PF01546">
    <property type="entry name" value="Peptidase_M20"/>
    <property type="match status" value="1"/>
</dbReference>
<dbReference type="AlphaFoldDB" id="A0A9D1VII5"/>
<evidence type="ECO:0000313" key="13">
    <source>
        <dbReference type="EMBL" id="HIX36031.1"/>
    </source>
</evidence>
<keyword evidence="6 13" id="KW-0378">Hydrolase</keyword>
<feature type="active site" evidence="10">
    <location>
        <position position="86"/>
    </location>
</feature>
<reference evidence="13" key="2">
    <citation type="submission" date="2021-04" db="EMBL/GenBank/DDBJ databases">
        <authorList>
            <person name="Gilroy R."/>
        </authorList>
    </citation>
    <scope>NUCLEOTIDE SEQUENCE</scope>
    <source>
        <strain evidence="13">ChiSxjej3B15-572</strain>
    </source>
</reference>
<gene>
    <name evidence="13" type="primary">pepT</name>
    <name evidence="13" type="ORF">H9856_06570</name>
</gene>
<organism evidence="13 14">
    <name type="scientific">Candidatus Limosilactobacillus merdigallinarum</name>
    <dbReference type="NCBI Taxonomy" id="2838652"/>
    <lineage>
        <taxon>Bacteria</taxon>
        <taxon>Bacillati</taxon>
        <taxon>Bacillota</taxon>
        <taxon>Bacilli</taxon>
        <taxon>Lactobacillales</taxon>
        <taxon>Lactobacillaceae</taxon>
        <taxon>Limosilactobacillus</taxon>
    </lineage>
</organism>
<dbReference type="SUPFAM" id="SSF55031">
    <property type="entry name" value="Bacterial exopeptidase dimerisation domain"/>
    <property type="match status" value="1"/>
</dbReference>
<feature type="binding site" evidence="11">
    <location>
        <position position="386"/>
    </location>
    <ligand>
        <name>Zn(2+)</name>
        <dbReference type="ChEBI" id="CHEBI:29105"/>
        <label>2</label>
    </ligand>
</feature>
<feature type="binding site" evidence="11">
    <location>
        <position position="147"/>
    </location>
    <ligand>
        <name>Zn(2+)</name>
        <dbReference type="ChEBI" id="CHEBI:29105"/>
        <label>2</label>
    </ligand>
</feature>
<dbReference type="GO" id="GO:0008237">
    <property type="term" value="F:metallopeptidase activity"/>
    <property type="evidence" value="ECO:0007669"/>
    <property type="project" value="UniProtKB-KW"/>
</dbReference>
<evidence type="ECO:0000256" key="2">
    <source>
        <dbReference type="ARBA" id="ARBA00009692"/>
    </source>
</evidence>
<evidence type="ECO:0000256" key="10">
    <source>
        <dbReference type="PIRSR" id="PIRSR037215-1"/>
    </source>
</evidence>
<keyword evidence="4" id="KW-0645">Protease</keyword>
<evidence type="ECO:0000256" key="6">
    <source>
        <dbReference type="ARBA" id="ARBA00022801"/>
    </source>
</evidence>
<keyword evidence="8" id="KW-0482">Metalloprotease</keyword>
<dbReference type="NCBIfam" id="NF003976">
    <property type="entry name" value="PRK05469.1"/>
    <property type="match status" value="1"/>
</dbReference>
<feature type="binding site" evidence="11">
    <location>
        <position position="204"/>
    </location>
    <ligand>
        <name>Zn(2+)</name>
        <dbReference type="ChEBI" id="CHEBI:29105"/>
        <label>1</label>
    </ligand>
</feature>